<protein>
    <submittedName>
        <fullName evidence="2">Phosphoadenosine phosphosulfate reductase family protein</fullName>
    </submittedName>
</protein>
<dbReference type="GO" id="GO:0003824">
    <property type="term" value="F:catalytic activity"/>
    <property type="evidence" value="ECO:0007669"/>
    <property type="project" value="InterPro"/>
</dbReference>
<proteinExistence type="predicted"/>
<dbReference type="InterPro" id="IPR014729">
    <property type="entry name" value="Rossmann-like_a/b/a_fold"/>
</dbReference>
<comment type="caution">
    <text evidence="2">The sequence shown here is derived from an EMBL/GenBank/DDBJ whole genome shotgun (WGS) entry which is preliminary data.</text>
</comment>
<dbReference type="SUPFAM" id="SSF52402">
    <property type="entry name" value="Adenine nucleotide alpha hydrolases-like"/>
    <property type="match status" value="1"/>
</dbReference>
<organism evidence="2 3">
    <name type="scientific">Marinoscillum furvescens DSM 4134</name>
    <dbReference type="NCBI Taxonomy" id="1122208"/>
    <lineage>
        <taxon>Bacteria</taxon>
        <taxon>Pseudomonadati</taxon>
        <taxon>Bacteroidota</taxon>
        <taxon>Cytophagia</taxon>
        <taxon>Cytophagales</taxon>
        <taxon>Reichenbachiellaceae</taxon>
        <taxon>Marinoscillum</taxon>
    </lineage>
</organism>
<evidence type="ECO:0000313" key="3">
    <source>
        <dbReference type="Proteomes" id="UP000256779"/>
    </source>
</evidence>
<dbReference type="RefSeq" id="WP_115867215.1">
    <property type="nucleotide sequence ID" value="NZ_QREG01000004.1"/>
</dbReference>
<dbReference type="Gene3D" id="3.40.50.620">
    <property type="entry name" value="HUPs"/>
    <property type="match status" value="1"/>
</dbReference>
<dbReference type="Proteomes" id="UP000256779">
    <property type="component" value="Unassembled WGS sequence"/>
</dbReference>
<keyword evidence="3" id="KW-1185">Reference proteome</keyword>
<dbReference type="PANTHER" id="PTHR43196:SF2">
    <property type="entry name" value="PHOSPHOADENOSINE PHOSPHOSULFATE REDUCTASE"/>
    <property type="match status" value="1"/>
</dbReference>
<dbReference type="InterPro" id="IPR002500">
    <property type="entry name" value="PAPS_reduct_dom"/>
</dbReference>
<dbReference type="InterPro" id="IPR050128">
    <property type="entry name" value="Sulfate_adenylyltrnsfr_sub2"/>
</dbReference>
<accession>A0A3D9L701</accession>
<dbReference type="PANTHER" id="PTHR43196">
    <property type="entry name" value="SULFATE ADENYLYLTRANSFERASE SUBUNIT 2"/>
    <property type="match status" value="1"/>
</dbReference>
<dbReference type="EMBL" id="QREG01000004">
    <property type="protein sequence ID" value="REE01128.1"/>
    <property type="molecule type" value="Genomic_DNA"/>
</dbReference>
<name>A0A3D9L701_MARFU</name>
<feature type="domain" description="Phosphoadenosine phosphosulphate reductase" evidence="1">
    <location>
        <begin position="9"/>
        <end position="202"/>
    </location>
</feature>
<evidence type="ECO:0000259" key="1">
    <source>
        <dbReference type="Pfam" id="PF01507"/>
    </source>
</evidence>
<dbReference type="OrthoDB" id="9772814at2"/>
<sequence>MKLHEYDMIIINSSGGKDSLCALWEVCRQAREQKFPFDRIAVSHQDLGDMEWPGTKDLVKQQADLFGLKTYYSKRRTKDGYEENLLEYVERRGKWPSNGQRYCTSDFKRGPGGRVVTALTKALGKCKVLYVFGFRRDESPSRSKKPVLKLNDKLTTKKRTVHDWLPIHHWSNERVWATINTHRLPYHPAYDLGMPRLSCCFCIFSPFDALVVAGKANPHLLDRYCATEKKIGHTFRNGFAINEVKEAIANDYQPETIDDWVM</sequence>
<evidence type="ECO:0000313" key="2">
    <source>
        <dbReference type="EMBL" id="REE01128.1"/>
    </source>
</evidence>
<reference evidence="2 3" key="1">
    <citation type="submission" date="2018-07" db="EMBL/GenBank/DDBJ databases">
        <title>Genomic Encyclopedia of Type Strains, Phase IV (KMG-IV): sequencing the most valuable type-strain genomes for metagenomic binning, comparative biology and taxonomic classification.</title>
        <authorList>
            <person name="Goeker M."/>
        </authorList>
    </citation>
    <scope>NUCLEOTIDE SEQUENCE [LARGE SCALE GENOMIC DNA]</scope>
    <source>
        <strain evidence="2 3">DSM 4134</strain>
    </source>
</reference>
<dbReference type="Pfam" id="PF01507">
    <property type="entry name" value="PAPS_reduct"/>
    <property type="match status" value="1"/>
</dbReference>
<gene>
    <name evidence="2" type="ORF">C7460_104148</name>
</gene>
<dbReference type="AlphaFoldDB" id="A0A3D9L701"/>